<dbReference type="InterPro" id="IPR001296">
    <property type="entry name" value="Glyco_trans_1"/>
</dbReference>
<dbReference type="PANTHER" id="PTHR45947:SF15">
    <property type="entry name" value="TEICHURONIC ACID BIOSYNTHESIS GLYCOSYLTRANSFERASE TUAC-RELATED"/>
    <property type="match status" value="1"/>
</dbReference>
<evidence type="ECO:0000313" key="3">
    <source>
        <dbReference type="Proteomes" id="UP000236731"/>
    </source>
</evidence>
<organism evidence="2 3">
    <name type="scientific">Sphingobacterium lactis</name>
    <dbReference type="NCBI Taxonomy" id="797291"/>
    <lineage>
        <taxon>Bacteria</taxon>
        <taxon>Pseudomonadati</taxon>
        <taxon>Bacteroidota</taxon>
        <taxon>Sphingobacteriia</taxon>
        <taxon>Sphingobacteriales</taxon>
        <taxon>Sphingobacteriaceae</taxon>
        <taxon>Sphingobacterium</taxon>
    </lineage>
</organism>
<keyword evidence="2" id="KW-0808">Transferase</keyword>
<reference evidence="3" key="1">
    <citation type="submission" date="2016-10" db="EMBL/GenBank/DDBJ databases">
        <authorList>
            <person name="Varghese N."/>
            <person name="Submissions S."/>
        </authorList>
    </citation>
    <scope>NUCLEOTIDE SEQUENCE [LARGE SCALE GENOMIC DNA]</scope>
    <source>
        <strain evidence="3">DSM 22361</strain>
    </source>
</reference>
<dbReference type="AlphaFoldDB" id="A0A1H6BJG3"/>
<gene>
    <name evidence="2" type="ORF">SAMN05421877_110146</name>
</gene>
<dbReference type="EMBL" id="FNUT01000010">
    <property type="protein sequence ID" value="SEG60850.1"/>
    <property type="molecule type" value="Genomic_DNA"/>
</dbReference>
<accession>A0A1H6BJG3</accession>
<dbReference type="GO" id="GO:0016757">
    <property type="term" value="F:glycosyltransferase activity"/>
    <property type="evidence" value="ECO:0007669"/>
    <property type="project" value="InterPro"/>
</dbReference>
<dbReference type="Pfam" id="PF00534">
    <property type="entry name" value="Glycos_transf_1"/>
    <property type="match status" value="1"/>
</dbReference>
<name>A0A1H6BJG3_9SPHI</name>
<evidence type="ECO:0000259" key="1">
    <source>
        <dbReference type="Pfam" id="PF00534"/>
    </source>
</evidence>
<sequence>MPTKVLHVVTRIDTGGISTFLSNYYKFIDKSKVLFDIVAIDTGNEQEYHSIFQKQGVGIFYMPNPINQRAVYLYNLIRKNKYDVVHSHIELQSAIYLTIAKVAGVKKRISHAHLSRANLGMKNMFFRKLLNNVSTHKFGASDLSIRAVYGDKEIKNSLVINNAVDTDYFTFNEEKRNSLRKDLGLKSDEIVLGFVGRISALKNIFYLNKIIHEAYTANLNIKLLVIGVGELHAEMEQDLKDKNLLHLVHFLGNRKDVNELMMALDILLLPSFSEGLPLVLVESQSTCLKSLVSNKVTRMIKITDYIEYLGIDDDNLRDWTERIAVLNNSYFRGEPVKKLITEKKFNIAVEVKKLENIYLG</sequence>
<dbReference type="Gene3D" id="3.40.50.2000">
    <property type="entry name" value="Glycogen Phosphorylase B"/>
    <property type="match status" value="2"/>
</dbReference>
<protein>
    <submittedName>
        <fullName evidence="2">Glycosyltransferase involved in cell wall bisynthesis</fullName>
    </submittedName>
</protein>
<dbReference type="SUPFAM" id="SSF53756">
    <property type="entry name" value="UDP-Glycosyltransferase/glycogen phosphorylase"/>
    <property type="match status" value="1"/>
</dbReference>
<dbReference type="PANTHER" id="PTHR45947">
    <property type="entry name" value="SULFOQUINOVOSYL TRANSFERASE SQD2"/>
    <property type="match status" value="1"/>
</dbReference>
<dbReference type="OrthoDB" id="7560678at2"/>
<dbReference type="Proteomes" id="UP000236731">
    <property type="component" value="Unassembled WGS sequence"/>
</dbReference>
<keyword evidence="3" id="KW-1185">Reference proteome</keyword>
<feature type="domain" description="Glycosyl transferase family 1" evidence="1">
    <location>
        <begin position="176"/>
        <end position="295"/>
    </location>
</feature>
<dbReference type="RefSeq" id="WP_103907265.1">
    <property type="nucleotide sequence ID" value="NZ_CP049246.1"/>
</dbReference>
<evidence type="ECO:0000313" key="2">
    <source>
        <dbReference type="EMBL" id="SEG60850.1"/>
    </source>
</evidence>
<dbReference type="InterPro" id="IPR050194">
    <property type="entry name" value="Glycosyltransferase_grp1"/>
</dbReference>
<proteinExistence type="predicted"/>